<dbReference type="GO" id="GO:0009086">
    <property type="term" value="P:methionine biosynthetic process"/>
    <property type="evidence" value="ECO:0007669"/>
    <property type="project" value="UniProtKB-KW"/>
</dbReference>
<dbReference type="GO" id="GO:0009088">
    <property type="term" value="P:threonine biosynthetic process"/>
    <property type="evidence" value="ECO:0007669"/>
    <property type="project" value="UniProtKB-KW"/>
</dbReference>
<dbReference type="CDD" id="cd18131">
    <property type="entry name" value="ASADH_C_bac_euk_like"/>
    <property type="match status" value="1"/>
</dbReference>
<dbReference type="InterPro" id="IPR036291">
    <property type="entry name" value="NAD(P)-bd_dom_sf"/>
</dbReference>
<evidence type="ECO:0000256" key="7">
    <source>
        <dbReference type="ARBA" id="ARBA00022915"/>
    </source>
</evidence>
<dbReference type="EMBL" id="HBFQ01047497">
    <property type="protein sequence ID" value="CAD8859477.1"/>
    <property type="molecule type" value="Transcribed_RNA"/>
</dbReference>
<name>A0A7S1AMQ7_NOCSC</name>
<evidence type="ECO:0000256" key="6">
    <source>
        <dbReference type="ARBA" id="ARBA00022857"/>
    </source>
</evidence>
<dbReference type="Pfam" id="PF02774">
    <property type="entry name" value="Semialdhyde_dhC"/>
    <property type="match status" value="1"/>
</dbReference>
<keyword evidence="5" id="KW-0791">Threonine biosynthesis</keyword>
<dbReference type="GO" id="GO:0019877">
    <property type="term" value="P:diaminopimelate biosynthetic process"/>
    <property type="evidence" value="ECO:0007669"/>
    <property type="project" value="UniProtKB-KW"/>
</dbReference>
<evidence type="ECO:0000256" key="5">
    <source>
        <dbReference type="ARBA" id="ARBA00022697"/>
    </source>
</evidence>
<dbReference type="InterPro" id="IPR000534">
    <property type="entry name" value="Semialdehyde_DH_NAD-bd"/>
</dbReference>
<reference evidence="13" key="1">
    <citation type="submission" date="2021-01" db="EMBL/GenBank/DDBJ databases">
        <authorList>
            <person name="Corre E."/>
            <person name="Pelletier E."/>
            <person name="Niang G."/>
            <person name="Scheremetjew M."/>
            <person name="Finn R."/>
            <person name="Kale V."/>
            <person name="Holt S."/>
            <person name="Cochrane G."/>
            <person name="Meng A."/>
            <person name="Brown T."/>
            <person name="Cohen L."/>
        </authorList>
    </citation>
    <scope>NUCLEOTIDE SEQUENCE</scope>
</reference>
<gene>
    <name evidence="13" type="ORF">NSCI0253_LOCUS33831</name>
</gene>
<dbReference type="GO" id="GO:0009097">
    <property type="term" value="P:isoleucine biosynthetic process"/>
    <property type="evidence" value="ECO:0007669"/>
    <property type="project" value="InterPro"/>
</dbReference>
<dbReference type="Gene3D" id="3.40.50.720">
    <property type="entry name" value="NAD(P)-binding Rossmann-like Domain"/>
    <property type="match status" value="1"/>
</dbReference>
<dbReference type="PANTHER" id="PTHR46278:SF2">
    <property type="entry name" value="ASPARTATE-SEMIALDEHYDE DEHYDROGENASE"/>
    <property type="match status" value="1"/>
</dbReference>
<comment type="similarity">
    <text evidence="1">Belongs to the aspartate-semialdehyde dehydrogenase family.</text>
</comment>
<dbReference type="InterPro" id="IPR012280">
    <property type="entry name" value="Semialdhyde_DH_dimer_dom"/>
</dbReference>
<evidence type="ECO:0000256" key="8">
    <source>
        <dbReference type="ARBA" id="ARBA00023002"/>
    </source>
</evidence>
<evidence type="ECO:0000256" key="1">
    <source>
        <dbReference type="ARBA" id="ARBA00010584"/>
    </source>
</evidence>
<sequence>MAQAVSGGSLFVVQMARGRSLRLLSVASASLLTWVVTRWSADVLSFATSPSAVHLAESSQLQTSSFRPTDGETAWTSTGRDGSGAFSIAGMAMVAGVALAATNRRKPVRSLAASSRVQVSATAGHIDCLAIVGASGAVGQEMLNCVEKRDFPTNKVRLFAKRSAGETVKTKFGDVVVEPFSVEAVQECEVALLAVSGDFSKEFSPLIRGGSKGTVVVDNSSAWRYDKDVPLIVPEINGSAGEGSNLLSNPNCTTAIGAMTLWPLHQKYKLKKVIMSTYQAASGAGAEGMKELEEGLVAYATGGAVPTPEVFAHQLPFNVIPQIDAFQENGYTKEEMKVTWELEKIFSLDEDVKVSCTAVRVPTLRAHSESITIETELPIDPAGAREVLEHADGVVVVDDTSSMLYPMPLNVTGEDDVEVGRIRQSIVFGDHGLDFFLSGDQLLRGAALNAVIIAEQKVKERFGSA</sequence>
<evidence type="ECO:0000256" key="2">
    <source>
        <dbReference type="ARBA" id="ARBA00011738"/>
    </source>
</evidence>
<keyword evidence="9" id="KW-0457">Lysine biosynthesis</keyword>
<keyword evidence="8" id="KW-0560">Oxidoreductase</keyword>
<dbReference type="GO" id="GO:0009089">
    <property type="term" value="P:lysine biosynthetic process via diaminopimelate"/>
    <property type="evidence" value="ECO:0007669"/>
    <property type="project" value="InterPro"/>
</dbReference>
<keyword evidence="10" id="KW-0486">Methionine biosynthesis</keyword>
<dbReference type="AlphaFoldDB" id="A0A7S1AMQ7"/>
<evidence type="ECO:0000256" key="11">
    <source>
        <dbReference type="ARBA" id="ARBA00047891"/>
    </source>
</evidence>
<dbReference type="InterPro" id="IPR005986">
    <property type="entry name" value="Asp_semialdehyde_DH_beta"/>
</dbReference>
<protein>
    <recommendedName>
        <fullName evidence="3">aspartate-semialdehyde dehydrogenase</fullName>
        <ecNumber evidence="3">1.2.1.11</ecNumber>
    </recommendedName>
</protein>
<dbReference type="SUPFAM" id="SSF51735">
    <property type="entry name" value="NAD(P)-binding Rossmann-fold domains"/>
    <property type="match status" value="1"/>
</dbReference>
<dbReference type="GO" id="GO:0004073">
    <property type="term" value="F:aspartate-semialdehyde dehydrogenase activity"/>
    <property type="evidence" value="ECO:0007669"/>
    <property type="project" value="UniProtKB-EC"/>
</dbReference>
<dbReference type="NCBIfam" id="NF011456">
    <property type="entry name" value="PRK14874.1"/>
    <property type="match status" value="1"/>
</dbReference>
<keyword evidence="6" id="KW-0521">NADP</keyword>
<dbReference type="NCBIfam" id="TIGR01296">
    <property type="entry name" value="asd_B"/>
    <property type="match status" value="1"/>
</dbReference>
<feature type="domain" description="Semialdehyde dehydrogenase NAD-binding" evidence="12">
    <location>
        <begin position="128"/>
        <end position="244"/>
    </location>
</feature>
<evidence type="ECO:0000256" key="10">
    <source>
        <dbReference type="ARBA" id="ARBA00023167"/>
    </source>
</evidence>
<proteinExistence type="inferred from homology"/>
<dbReference type="PANTHER" id="PTHR46278">
    <property type="entry name" value="DEHYDROGENASE, PUTATIVE-RELATED"/>
    <property type="match status" value="1"/>
</dbReference>
<dbReference type="SUPFAM" id="SSF55347">
    <property type="entry name" value="Glyceraldehyde-3-phosphate dehydrogenase-like, C-terminal domain"/>
    <property type="match status" value="1"/>
</dbReference>
<dbReference type="GO" id="GO:0051287">
    <property type="term" value="F:NAD binding"/>
    <property type="evidence" value="ECO:0007669"/>
    <property type="project" value="InterPro"/>
</dbReference>
<evidence type="ECO:0000259" key="12">
    <source>
        <dbReference type="SMART" id="SM00859"/>
    </source>
</evidence>
<dbReference type="GO" id="GO:0050661">
    <property type="term" value="F:NADP binding"/>
    <property type="evidence" value="ECO:0007669"/>
    <property type="project" value="InterPro"/>
</dbReference>
<dbReference type="EC" id="1.2.1.11" evidence="3"/>
<evidence type="ECO:0000256" key="9">
    <source>
        <dbReference type="ARBA" id="ARBA00023154"/>
    </source>
</evidence>
<accession>A0A7S1AMQ7</accession>
<keyword evidence="4" id="KW-0028">Amino-acid biosynthesis</keyword>
<evidence type="ECO:0000256" key="4">
    <source>
        <dbReference type="ARBA" id="ARBA00022605"/>
    </source>
</evidence>
<dbReference type="SMART" id="SM00859">
    <property type="entry name" value="Semialdhyde_dh"/>
    <property type="match status" value="1"/>
</dbReference>
<evidence type="ECO:0000313" key="13">
    <source>
        <dbReference type="EMBL" id="CAD8859477.1"/>
    </source>
</evidence>
<comment type="catalytic activity">
    <reaction evidence="11">
        <text>L-aspartate 4-semialdehyde + phosphate + NADP(+) = 4-phospho-L-aspartate + NADPH + H(+)</text>
        <dbReference type="Rhea" id="RHEA:24284"/>
        <dbReference type="ChEBI" id="CHEBI:15378"/>
        <dbReference type="ChEBI" id="CHEBI:43474"/>
        <dbReference type="ChEBI" id="CHEBI:57535"/>
        <dbReference type="ChEBI" id="CHEBI:57783"/>
        <dbReference type="ChEBI" id="CHEBI:58349"/>
        <dbReference type="ChEBI" id="CHEBI:537519"/>
        <dbReference type="EC" id="1.2.1.11"/>
    </reaction>
</comment>
<dbReference type="Pfam" id="PF01118">
    <property type="entry name" value="Semialdhyde_dh"/>
    <property type="match status" value="1"/>
</dbReference>
<dbReference type="CDD" id="cd02316">
    <property type="entry name" value="VcASADH2_like_N"/>
    <property type="match status" value="1"/>
</dbReference>
<keyword evidence="7" id="KW-0220">Diaminopimelate biosynthesis</keyword>
<comment type="subunit">
    <text evidence="2">Homodimer.</text>
</comment>
<dbReference type="GO" id="GO:0046983">
    <property type="term" value="F:protein dimerization activity"/>
    <property type="evidence" value="ECO:0007669"/>
    <property type="project" value="InterPro"/>
</dbReference>
<dbReference type="Gene3D" id="3.30.360.10">
    <property type="entry name" value="Dihydrodipicolinate Reductase, domain 2"/>
    <property type="match status" value="1"/>
</dbReference>
<evidence type="ECO:0000256" key="3">
    <source>
        <dbReference type="ARBA" id="ARBA00013120"/>
    </source>
</evidence>
<organism evidence="13">
    <name type="scientific">Noctiluca scintillans</name>
    <name type="common">Sea sparkle</name>
    <name type="synonym">Red tide dinoflagellate</name>
    <dbReference type="NCBI Taxonomy" id="2966"/>
    <lineage>
        <taxon>Eukaryota</taxon>
        <taxon>Sar</taxon>
        <taxon>Alveolata</taxon>
        <taxon>Dinophyceae</taxon>
        <taxon>Noctilucales</taxon>
        <taxon>Noctilucaceae</taxon>
        <taxon>Noctiluca</taxon>
    </lineage>
</organism>